<protein>
    <submittedName>
        <fullName evidence="1">Uncharacterized protein</fullName>
    </submittedName>
</protein>
<proteinExistence type="predicted"/>
<reference evidence="1" key="1">
    <citation type="submission" date="2020-08" db="EMBL/GenBank/DDBJ databases">
        <title>Plant Genome Project.</title>
        <authorList>
            <person name="Zhang R.-G."/>
        </authorList>
    </citation>
    <scope>NUCLEOTIDE SEQUENCE</scope>
    <source>
        <strain evidence="1">WSP0</strain>
        <tissue evidence="1">Leaf</tissue>
    </source>
</reference>
<comment type="caution">
    <text evidence="1">The sequence shown here is derived from an EMBL/GenBank/DDBJ whole genome shotgun (WGS) entry which is preliminary data.</text>
</comment>
<evidence type="ECO:0000313" key="1">
    <source>
        <dbReference type="EMBL" id="KAG5561279.1"/>
    </source>
</evidence>
<organism evidence="1 2">
    <name type="scientific">Rhododendron griersonianum</name>
    <dbReference type="NCBI Taxonomy" id="479676"/>
    <lineage>
        <taxon>Eukaryota</taxon>
        <taxon>Viridiplantae</taxon>
        <taxon>Streptophyta</taxon>
        <taxon>Embryophyta</taxon>
        <taxon>Tracheophyta</taxon>
        <taxon>Spermatophyta</taxon>
        <taxon>Magnoliopsida</taxon>
        <taxon>eudicotyledons</taxon>
        <taxon>Gunneridae</taxon>
        <taxon>Pentapetalae</taxon>
        <taxon>asterids</taxon>
        <taxon>Ericales</taxon>
        <taxon>Ericaceae</taxon>
        <taxon>Ericoideae</taxon>
        <taxon>Rhodoreae</taxon>
        <taxon>Rhododendron</taxon>
    </lineage>
</organism>
<dbReference type="Proteomes" id="UP000823749">
    <property type="component" value="Chromosome 2"/>
</dbReference>
<accession>A0AAV6LAY7</accession>
<name>A0AAV6LAY7_9ERIC</name>
<dbReference type="EMBL" id="JACTNZ010000002">
    <property type="protein sequence ID" value="KAG5561279.1"/>
    <property type="molecule type" value="Genomic_DNA"/>
</dbReference>
<dbReference type="AlphaFoldDB" id="A0AAV6LAY7"/>
<keyword evidence="2" id="KW-1185">Reference proteome</keyword>
<evidence type="ECO:0000313" key="2">
    <source>
        <dbReference type="Proteomes" id="UP000823749"/>
    </source>
</evidence>
<sequence>MTYLVHENSSHLGAEQVKDLAVTEQVPPSASEFVIADSLGVGHLRTLFLLF</sequence>
<gene>
    <name evidence="1" type="ORF">RHGRI_004342</name>
</gene>